<reference evidence="9" key="1">
    <citation type="submission" date="2020-12" db="UniProtKB">
        <authorList>
            <consortium name="WormBaseParasite"/>
        </authorList>
    </citation>
    <scope>IDENTIFICATION</scope>
    <source>
        <strain evidence="9">MHco3</strain>
    </source>
</reference>
<dbReference type="SMART" id="SM00132">
    <property type="entry name" value="LIM"/>
    <property type="match status" value="3"/>
</dbReference>
<evidence type="ECO:0000256" key="5">
    <source>
        <dbReference type="PROSITE-ProRule" id="PRU00125"/>
    </source>
</evidence>
<dbReference type="AlphaFoldDB" id="A0A7I4Y1Q7"/>
<dbReference type="Gene3D" id="2.10.110.10">
    <property type="entry name" value="Cysteine Rich Protein"/>
    <property type="match status" value="3"/>
</dbReference>
<dbReference type="SUPFAM" id="SSF57716">
    <property type="entry name" value="Glucocorticoid receptor-like (DNA-binding domain)"/>
    <property type="match status" value="3"/>
</dbReference>
<keyword evidence="3 5" id="KW-0862">Zinc</keyword>
<dbReference type="GO" id="GO:0046872">
    <property type="term" value="F:metal ion binding"/>
    <property type="evidence" value="ECO:0007669"/>
    <property type="project" value="UniProtKB-KW"/>
</dbReference>
<keyword evidence="1 5" id="KW-0479">Metal-binding</keyword>
<feature type="domain" description="LIM zinc-binding" evidence="7">
    <location>
        <begin position="210"/>
        <end position="271"/>
    </location>
</feature>
<evidence type="ECO:0000256" key="4">
    <source>
        <dbReference type="ARBA" id="ARBA00023038"/>
    </source>
</evidence>
<feature type="region of interest" description="Disordered" evidence="6">
    <location>
        <begin position="118"/>
        <end position="157"/>
    </location>
</feature>
<dbReference type="Pfam" id="PF00412">
    <property type="entry name" value="LIM"/>
    <property type="match status" value="3"/>
</dbReference>
<keyword evidence="4 5" id="KW-0440">LIM domain</keyword>
<dbReference type="OrthoDB" id="25414at2759"/>
<organism evidence="8 9">
    <name type="scientific">Haemonchus contortus</name>
    <name type="common">Barber pole worm</name>
    <dbReference type="NCBI Taxonomy" id="6289"/>
    <lineage>
        <taxon>Eukaryota</taxon>
        <taxon>Metazoa</taxon>
        <taxon>Ecdysozoa</taxon>
        <taxon>Nematoda</taxon>
        <taxon>Chromadorea</taxon>
        <taxon>Rhabditida</taxon>
        <taxon>Rhabditina</taxon>
        <taxon>Rhabditomorpha</taxon>
        <taxon>Strongyloidea</taxon>
        <taxon>Trichostrongylidae</taxon>
        <taxon>Haemonchus</taxon>
    </lineage>
</organism>
<evidence type="ECO:0000256" key="6">
    <source>
        <dbReference type="SAM" id="MobiDB-lite"/>
    </source>
</evidence>
<dbReference type="WBParaSite" id="HCON_00039630-00001">
    <property type="protein sequence ID" value="HCON_00039630-00001"/>
    <property type="gene ID" value="HCON_00039630"/>
</dbReference>
<dbReference type="PROSITE" id="PS50023">
    <property type="entry name" value="LIM_DOMAIN_2"/>
    <property type="match status" value="2"/>
</dbReference>
<dbReference type="OMA" id="PLEAKHC"/>
<dbReference type="InterPro" id="IPR001781">
    <property type="entry name" value="Znf_LIM"/>
</dbReference>
<evidence type="ECO:0000256" key="3">
    <source>
        <dbReference type="ARBA" id="ARBA00022833"/>
    </source>
</evidence>
<keyword evidence="8" id="KW-1185">Reference proteome</keyword>
<keyword evidence="2" id="KW-0677">Repeat</keyword>
<protein>
    <submittedName>
        <fullName evidence="9">Zinc finger domain containing protein</fullName>
    </submittedName>
</protein>
<name>A0A7I4Y1Q7_HAECO</name>
<feature type="domain" description="LIM zinc-binding" evidence="7">
    <location>
        <begin position="329"/>
        <end position="399"/>
    </location>
</feature>
<evidence type="ECO:0000259" key="7">
    <source>
        <dbReference type="PROSITE" id="PS50023"/>
    </source>
</evidence>
<evidence type="ECO:0000256" key="2">
    <source>
        <dbReference type="ARBA" id="ARBA00022737"/>
    </source>
</evidence>
<dbReference type="FunFam" id="2.10.110.10:FF:000057">
    <property type="entry name" value="Zyxin"/>
    <property type="match status" value="1"/>
</dbReference>
<evidence type="ECO:0000313" key="9">
    <source>
        <dbReference type="WBParaSite" id="HCON_00039630-00001"/>
    </source>
</evidence>
<accession>A0A7I4Y1Q7</accession>
<dbReference type="PANTHER" id="PTHR24207:SF2">
    <property type="entry name" value="ZYX102 PROTEIN"/>
    <property type="match status" value="1"/>
</dbReference>
<evidence type="ECO:0000313" key="8">
    <source>
        <dbReference type="Proteomes" id="UP000025227"/>
    </source>
</evidence>
<feature type="region of interest" description="Disordered" evidence="6">
    <location>
        <begin position="18"/>
        <end position="64"/>
    </location>
</feature>
<proteinExistence type="predicted"/>
<dbReference type="PANTHER" id="PTHR24207">
    <property type="entry name" value="ZYX102 PROTEIN"/>
    <property type="match status" value="1"/>
</dbReference>
<dbReference type="Proteomes" id="UP000025227">
    <property type="component" value="Unplaced"/>
</dbReference>
<sequence length="401" mass="44537">MPWEVYEPHQCAKFFGSVELLGPEDEDTGVKKPGSGSGPGSQQGQQGPPCQHKHGPGQKCDKCQEGQHQHGPGQKCETCQRGQPQAGPGHKCETCQRGQPQAGPGHKCETCQRGQPQAGPGHKCETCQRGQPQAGPGERSEFCMHGQPLGPGERSEYVKQEQHQHGPGQKCELCMRTQHQHPPGQKCDLCAPSVRSQPSETPSQARTRKAICVKCKEPVNRQNPGCKALNQIFHVKCYTCKKCSKPLVGLTFYNIDNNPTCSDCYNQTLDNCAKCHEKITDKMLKVNDLTYHVQCFTCKDCQKSLDGVPFTGDKENVYCIQCFQNKTAPHCAVCKKPIVPREGEKETKRVFILNKSFHLECFKCEHCSKQLNCEGESGGCYPLNDHIYCKDCNVKHARNKK</sequence>
<evidence type="ECO:0000256" key="1">
    <source>
        <dbReference type="ARBA" id="ARBA00022723"/>
    </source>
</evidence>